<dbReference type="InterPro" id="IPR010178">
    <property type="entry name" value="Lit"/>
</dbReference>
<protein>
    <submittedName>
        <fullName evidence="2">TIGR01906 family membrane protein</fullName>
    </submittedName>
</protein>
<dbReference type="EMBL" id="JAJEQR010000006">
    <property type="protein sequence ID" value="MCC2229897.1"/>
    <property type="molecule type" value="Genomic_DNA"/>
</dbReference>
<dbReference type="Proteomes" id="UP001198182">
    <property type="component" value="Unassembled WGS sequence"/>
</dbReference>
<feature type="transmembrane region" description="Helical" evidence="1">
    <location>
        <begin position="179"/>
        <end position="203"/>
    </location>
</feature>
<keyword evidence="1" id="KW-0472">Membrane</keyword>
<feature type="transmembrane region" description="Helical" evidence="1">
    <location>
        <begin position="7"/>
        <end position="28"/>
    </location>
</feature>
<dbReference type="RefSeq" id="WP_308452686.1">
    <property type="nucleotide sequence ID" value="NZ_JAJEQR010000006.1"/>
</dbReference>
<keyword evidence="1" id="KW-0812">Transmembrane</keyword>
<sequence>MKHLKHILSGFILTFLLISFSVMTVLNFRPLYYFDIGYLNISQTSGYSEEEIRENYDALIDYNNFWGPDRLEFPTLAMSENGRTHFEEVKVIFVALEYSAIVCSVLSGIIILWMHRKREKEYLLYTSILSIALPIILGIGIAVNWEWFFVMFHHIFFQNDYWIFYADTDPVITILPDAFFMHCAIAILAMVILGSVICAICYFKRKAKNRN</sequence>
<comment type="caution">
    <text evidence="2">The sequence shown here is derived from an EMBL/GenBank/DDBJ whole genome shotgun (WGS) entry which is preliminary data.</text>
</comment>
<dbReference type="Pfam" id="PF07314">
    <property type="entry name" value="Lit"/>
    <property type="match status" value="1"/>
</dbReference>
<feature type="transmembrane region" description="Helical" evidence="1">
    <location>
        <begin position="122"/>
        <end position="143"/>
    </location>
</feature>
<evidence type="ECO:0000313" key="2">
    <source>
        <dbReference type="EMBL" id="MCC2229897.1"/>
    </source>
</evidence>
<gene>
    <name evidence="2" type="ORF">LKD81_02615</name>
</gene>
<dbReference type="AlphaFoldDB" id="A0AAE3JEK3"/>
<evidence type="ECO:0000256" key="1">
    <source>
        <dbReference type="SAM" id="Phobius"/>
    </source>
</evidence>
<reference evidence="2" key="1">
    <citation type="submission" date="2021-10" db="EMBL/GenBank/DDBJ databases">
        <title>Anaerobic single-cell dispensing facilitates the cultivation of human gut bacteria.</title>
        <authorList>
            <person name="Afrizal A."/>
        </authorList>
    </citation>
    <scope>NUCLEOTIDE SEQUENCE</scope>
    <source>
        <strain evidence="2">CLA-AA-H215</strain>
    </source>
</reference>
<keyword evidence="1" id="KW-1133">Transmembrane helix</keyword>
<accession>A0AAE3JEK3</accession>
<evidence type="ECO:0000313" key="3">
    <source>
        <dbReference type="Proteomes" id="UP001198182"/>
    </source>
</evidence>
<name>A0AAE3JEK3_9FIRM</name>
<dbReference type="NCBIfam" id="TIGR01906">
    <property type="entry name" value="integ_TIGR01906"/>
    <property type="match status" value="1"/>
</dbReference>
<feature type="transmembrane region" description="Helical" evidence="1">
    <location>
        <begin position="91"/>
        <end position="115"/>
    </location>
</feature>
<keyword evidence="3" id="KW-1185">Reference proteome</keyword>
<organism evidence="2 3">
    <name type="scientific">Hominifimenecus microfluidus</name>
    <dbReference type="NCBI Taxonomy" id="2885348"/>
    <lineage>
        <taxon>Bacteria</taxon>
        <taxon>Bacillati</taxon>
        <taxon>Bacillota</taxon>
        <taxon>Clostridia</taxon>
        <taxon>Lachnospirales</taxon>
        <taxon>Lachnospiraceae</taxon>
        <taxon>Hominifimenecus</taxon>
    </lineage>
</organism>
<proteinExistence type="predicted"/>